<protein>
    <submittedName>
        <fullName evidence="1">Uncharacterized protein</fullName>
    </submittedName>
</protein>
<accession>A0ABR2PID2</accession>
<evidence type="ECO:0000313" key="2">
    <source>
        <dbReference type="Proteomes" id="UP001396334"/>
    </source>
</evidence>
<dbReference type="EMBL" id="JBBPBN010000059">
    <property type="protein sequence ID" value="KAK8988199.1"/>
    <property type="molecule type" value="Genomic_DNA"/>
</dbReference>
<reference evidence="1 2" key="1">
    <citation type="journal article" date="2024" name="G3 (Bethesda)">
        <title>Genome assembly of Hibiscus sabdariffa L. provides insights into metabolisms of medicinal natural products.</title>
        <authorList>
            <person name="Kim T."/>
        </authorList>
    </citation>
    <scope>NUCLEOTIDE SEQUENCE [LARGE SCALE GENOMIC DNA]</scope>
    <source>
        <strain evidence="1">TK-2024</strain>
        <tissue evidence="1">Old leaves</tissue>
    </source>
</reference>
<comment type="caution">
    <text evidence="1">The sequence shown here is derived from an EMBL/GenBank/DDBJ whole genome shotgun (WGS) entry which is preliminary data.</text>
</comment>
<sequence>MAMGKGNWSSVSLSRDRDRILLSWSPQPNPIYVEAILISSASYIVIETDVAFSHSISRKYKNRNPVHSCNSVEFYSKPRFLILRSSKFRSVCEIIGQI</sequence>
<organism evidence="1 2">
    <name type="scientific">Hibiscus sabdariffa</name>
    <name type="common">roselle</name>
    <dbReference type="NCBI Taxonomy" id="183260"/>
    <lineage>
        <taxon>Eukaryota</taxon>
        <taxon>Viridiplantae</taxon>
        <taxon>Streptophyta</taxon>
        <taxon>Embryophyta</taxon>
        <taxon>Tracheophyta</taxon>
        <taxon>Spermatophyta</taxon>
        <taxon>Magnoliopsida</taxon>
        <taxon>eudicotyledons</taxon>
        <taxon>Gunneridae</taxon>
        <taxon>Pentapetalae</taxon>
        <taxon>rosids</taxon>
        <taxon>malvids</taxon>
        <taxon>Malvales</taxon>
        <taxon>Malvaceae</taxon>
        <taxon>Malvoideae</taxon>
        <taxon>Hibiscus</taxon>
    </lineage>
</organism>
<gene>
    <name evidence="1" type="ORF">V6N11_065795</name>
</gene>
<proteinExistence type="predicted"/>
<dbReference type="Proteomes" id="UP001396334">
    <property type="component" value="Unassembled WGS sequence"/>
</dbReference>
<name>A0ABR2PID2_9ROSI</name>
<keyword evidence="2" id="KW-1185">Reference proteome</keyword>
<evidence type="ECO:0000313" key="1">
    <source>
        <dbReference type="EMBL" id="KAK8988199.1"/>
    </source>
</evidence>